<reference evidence="2 3" key="1">
    <citation type="submission" date="2021-06" db="EMBL/GenBank/DDBJ databases">
        <authorList>
            <person name="Palmer J.M."/>
        </authorList>
    </citation>
    <scope>NUCLEOTIDE SEQUENCE [LARGE SCALE GENOMIC DNA]</scope>
    <source>
        <strain evidence="2 3">CL_MEX2019</strain>
        <tissue evidence="2">Muscle</tissue>
    </source>
</reference>
<sequence>MKPCLHAKGNSTDSKAVRRESLGSKPLGQPQRKPSTDSIERKSKTEAPRTPTTPTSPMSPSFSSPGGPLPPYLATGNSIRDKCIEMLAAALRTDSETKTTLTIGYLSFFTY</sequence>
<evidence type="ECO:0000256" key="1">
    <source>
        <dbReference type="SAM" id="MobiDB-lite"/>
    </source>
</evidence>
<keyword evidence="3" id="KW-1185">Reference proteome</keyword>
<evidence type="ECO:0000313" key="3">
    <source>
        <dbReference type="Proteomes" id="UP001352852"/>
    </source>
</evidence>
<name>A0ABU7D4P5_9TELE</name>
<protein>
    <submittedName>
        <fullName evidence="2">Uncharacterized protein</fullName>
    </submittedName>
</protein>
<comment type="caution">
    <text evidence="2">The sequence shown here is derived from an EMBL/GenBank/DDBJ whole genome shotgun (WGS) entry which is preliminary data.</text>
</comment>
<feature type="region of interest" description="Disordered" evidence="1">
    <location>
        <begin position="1"/>
        <end position="75"/>
    </location>
</feature>
<feature type="compositionally biased region" description="Basic and acidic residues" evidence="1">
    <location>
        <begin position="34"/>
        <end position="47"/>
    </location>
</feature>
<dbReference type="Proteomes" id="UP001352852">
    <property type="component" value="Unassembled WGS sequence"/>
</dbReference>
<gene>
    <name evidence="2" type="ORF">CHARACLAT_029689</name>
</gene>
<dbReference type="EMBL" id="JAHUTJ010012454">
    <property type="protein sequence ID" value="MED6269100.1"/>
    <property type="molecule type" value="Genomic_DNA"/>
</dbReference>
<evidence type="ECO:0000313" key="2">
    <source>
        <dbReference type="EMBL" id="MED6269100.1"/>
    </source>
</evidence>
<feature type="compositionally biased region" description="Low complexity" evidence="1">
    <location>
        <begin position="48"/>
        <end position="66"/>
    </location>
</feature>
<accession>A0ABU7D4P5</accession>
<organism evidence="2 3">
    <name type="scientific">Characodon lateralis</name>
    <dbReference type="NCBI Taxonomy" id="208331"/>
    <lineage>
        <taxon>Eukaryota</taxon>
        <taxon>Metazoa</taxon>
        <taxon>Chordata</taxon>
        <taxon>Craniata</taxon>
        <taxon>Vertebrata</taxon>
        <taxon>Euteleostomi</taxon>
        <taxon>Actinopterygii</taxon>
        <taxon>Neopterygii</taxon>
        <taxon>Teleostei</taxon>
        <taxon>Neoteleostei</taxon>
        <taxon>Acanthomorphata</taxon>
        <taxon>Ovalentaria</taxon>
        <taxon>Atherinomorphae</taxon>
        <taxon>Cyprinodontiformes</taxon>
        <taxon>Goodeidae</taxon>
        <taxon>Characodon</taxon>
    </lineage>
</organism>
<proteinExistence type="predicted"/>